<name>A0A841RB28_9SPIO</name>
<proteinExistence type="predicted"/>
<dbReference type="Pfam" id="PF18948">
    <property type="entry name" value="DUF5692"/>
    <property type="match status" value="1"/>
</dbReference>
<dbReference type="RefSeq" id="WP_184746819.1">
    <property type="nucleotide sequence ID" value="NZ_JACHGJ010000003.1"/>
</dbReference>
<keyword evidence="1" id="KW-0812">Transmembrane</keyword>
<gene>
    <name evidence="2" type="ORF">HNR50_002224</name>
</gene>
<dbReference type="InterPro" id="IPR043747">
    <property type="entry name" value="DUF5692"/>
</dbReference>
<keyword evidence="3" id="KW-1185">Reference proteome</keyword>
<comment type="caution">
    <text evidence="2">The sequence shown here is derived from an EMBL/GenBank/DDBJ whole genome shotgun (WGS) entry which is preliminary data.</text>
</comment>
<feature type="transmembrane region" description="Helical" evidence="1">
    <location>
        <begin position="177"/>
        <end position="194"/>
    </location>
</feature>
<protein>
    <submittedName>
        <fullName evidence="2">Uncharacterized protein</fullName>
    </submittedName>
</protein>
<feature type="transmembrane region" description="Helical" evidence="1">
    <location>
        <begin position="26"/>
        <end position="45"/>
    </location>
</feature>
<feature type="transmembrane region" description="Helical" evidence="1">
    <location>
        <begin position="57"/>
        <end position="78"/>
    </location>
</feature>
<accession>A0A841RB28</accession>
<feature type="transmembrane region" description="Helical" evidence="1">
    <location>
        <begin position="116"/>
        <end position="136"/>
    </location>
</feature>
<dbReference type="Proteomes" id="UP000587760">
    <property type="component" value="Unassembled WGS sequence"/>
</dbReference>
<sequence>MLSIIHLVLVFVVLVLLNELFRLSKWFTLSVFIILPVALSIAVWPSTTGTGTSVDTWFHWAKVYSVVVAAAGFTFMRFTALGEKGYAKAFPPLILALNILEAVVRDFELGMAAGGAWHFMNGLAGLFSIIAISGWTGIFSEKKGKRDLLWPDMTVLWIIAYDVWNLSYIYFCVPEHATYGISVLLACTVPSLFIKKGTWIQARAYTLGLWMMYIMTFNSFVDTPGVTLMLPESSLLKYIFAVLSLGLNGWLVIVHLLKIRRRKDFRIGEELYSV</sequence>
<organism evidence="2 3">
    <name type="scientific">Spirochaeta isovalerica</name>
    <dbReference type="NCBI Taxonomy" id="150"/>
    <lineage>
        <taxon>Bacteria</taxon>
        <taxon>Pseudomonadati</taxon>
        <taxon>Spirochaetota</taxon>
        <taxon>Spirochaetia</taxon>
        <taxon>Spirochaetales</taxon>
        <taxon>Spirochaetaceae</taxon>
        <taxon>Spirochaeta</taxon>
    </lineage>
</organism>
<feature type="transmembrane region" description="Helical" evidence="1">
    <location>
        <begin position="238"/>
        <end position="257"/>
    </location>
</feature>
<keyword evidence="1" id="KW-1133">Transmembrane helix</keyword>
<feature type="transmembrane region" description="Helical" evidence="1">
    <location>
        <begin position="6"/>
        <end position="21"/>
    </location>
</feature>
<evidence type="ECO:0000313" key="3">
    <source>
        <dbReference type="Proteomes" id="UP000587760"/>
    </source>
</evidence>
<keyword evidence="1" id="KW-0472">Membrane</keyword>
<feature type="transmembrane region" description="Helical" evidence="1">
    <location>
        <begin position="206"/>
        <end position="226"/>
    </location>
</feature>
<evidence type="ECO:0000256" key="1">
    <source>
        <dbReference type="SAM" id="Phobius"/>
    </source>
</evidence>
<evidence type="ECO:0000313" key="2">
    <source>
        <dbReference type="EMBL" id="MBB6480561.1"/>
    </source>
</evidence>
<reference evidence="2 3" key="1">
    <citation type="submission" date="2020-08" db="EMBL/GenBank/DDBJ databases">
        <title>Genomic Encyclopedia of Type Strains, Phase IV (KMG-IV): sequencing the most valuable type-strain genomes for metagenomic binning, comparative biology and taxonomic classification.</title>
        <authorList>
            <person name="Goeker M."/>
        </authorList>
    </citation>
    <scope>NUCLEOTIDE SEQUENCE [LARGE SCALE GENOMIC DNA]</scope>
    <source>
        <strain evidence="2 3">DSM 2461</strain>
    </source>
</reference>
<dbReference type="EMBL" id="JACHGJ010000003">
    <property type="protein sequence ID" value="MBB6480561.1"/>
    <property type="molecule type" value="Genomic_DNA"/>
</dbReference>
<dbReference type="AlphaFoldDB" id="A0A841RB28"/>